<dbReference type="Gene3D" id="3.90.550.10">
    <property type="entry name" value="Spore Coat Polysaccharide Biosynthesis Protein SpsA, Chain A"/>
    <property type="match status" value="1"/>
</dbReference>
<reference evidence="2 3" key="1">
    <citation type="submission" date="2020-05" db="EMBL/GenBank/DDBJ databases">
        <title>Complete genome of Desulfobulbus oligotrophicus.</title>
        <authorList>
            <person name="Podar M."/>
        </authorList>
    </citation>
    <scope>NUCLEOTIDE SEQUENCE [LARGE SCALE GENOMIC DNA]</scope>
    <source>
        <strain evidence="2 3">Prop6</strain>
    </source>
</reference>
<evidence type="ECO:0000313" key="2">
    <source>
        <dbReference type="EMBL" id="QQG65165.1"/>
    </source>
</evidence>
<accession>A0A7T6AQ66</accession>
<dbReference type="SUPFAM" id="SSF53448">
    <property type="entry name" value="Nucleotide-diphospho-sugar transferases"/>
    <property type="match status" value="1"/>
</dbReference>
<proteinExistence type="predicted"/>
<dbReference type="KEGG" id="dog:HP555_04415"/>
<dbReference type="Proteomes" id="UP000596092">
    <property type="component" value="Chromosome"/>
</dbReference>
<dbReference type="Pfam" id="PF00535">
    <property type="entry name" value="Glycos_transf_2"/>
    <property type="match status" value="1"/>
</dbReference>
<dbReference type="InterPro" id="IPR001173">
    <property type="entry name" value="Glyco_trans_2-like"/>
</dbReference>
<dbReference type="PANTHER" id="PTHR43179">
    <property type="entry name" value="RHAMNOSYLTRANSFERASE WBBL"/>
    <property type="match status" value="1"/>
</dbReference>
<sequence>MFSIIIVNYNTGDLLSACLDSLQGQQALIREVVVVDNNSQDNSVDRIRKAFPAVRVIGLPENIGFGRANNRALDSCSGDLFFLLNPDTRLRPGCMAAMAAYMAANRDVGMAGTAVYDAQGIRQATANPEYPGNHYSGALFSGLPGDIAWLLGASLVIRRQVMEQVQGFDPDYFLYGEDIDLSLRVRQAGWRLGYIPDAGIIHLEGQSERTTPPAQLFEKKMQGELLFYTKHYPADTVRRIKRVRRVQAVWRLASLWIQKIFGREDEVLRQKRAKYTVAARLYR</sequence>
<dbReference type="AlphaFoldDB" id="A0A7T6AQ66"/>
<name>A0A7T6AQ66_9BACT</name>
<protein>
    <submittedName>
        <fullName evidence="2">Glycosyltransferase family 2 protein</fullName>
    </submittedName>
</protein>
<dbReference type="GO" id="GO:0016740">
    <property type="term" value="F:transferase activity"/>
    <property type="evidence" value="ECO:0007669"/>
    <property type="project" value="UniProtKB-KW"/>
</dbReference>
<dbReference type="EMBL" id="CP054140">
    <property type="protein sequence ID" value="QQG65165.1"/>
    <property type="molecule type" value="Genomic_DNA"/>
</dbReference>
<organism evidence="2 3">
    <name type="scientific">Desulfobulbus oligotrophicus</name>
    <dbReference type="NCBI Taxonomy" id="1909699"/>
    <lineage>
        <taxon>Bacteria</taxon>
        <taxon>Pseudomonadati</taxon>
        <taxon>Thermodesulfobacteriota</taxon>
        <taxon>Desulfobulbia</taxon>
        <taxon>Desulfobulbales</taxon>
        <taxon>Desulfobulbaceae</taxon>
        <taxon>Desulfobulbus</taxon>
    </lineage>
</organism>
<keyword evidence="3" id="KW-1185">Reference proteome</keyword>
<evidence type="ECO:0000313" key="3">
    <source>
        <dbReference type="Proteomes" id="UP000596092"/>
    </source>
</evidence>
<feature type="domain" description="Glycosyltransferase 2-like" evidence="1">
    <location>
        <begin position="3"/>
        <end position="129"/>
    </location>
</feature>
<keyword evidence="2" id="KW-0808">Transferase</keyword>
<dbReference type="CDD" id="cd04186">
    <property type="entry name" value="GT_2_like_c"/>
    <property type="match status" value="1"/>
</dbReference>
<gene>
    <name evidence="2" type="ORF">HP555_04415</name>
</gene>
<evidence type="ECO:0000259" key="1">
    <source>
        <dbReference type="Pfam" id="PF00535"/>
    </source>
</evidence>
<dbReference type="PANTHER" id="PTHR43179:SF7">
    <property type="entry name" value="RHAMNOSYLTRANSFERASE WBBL"/>
    <property type="match status" value="1"/>
</dbReference>
<dbReference type="RefSeq" id="WP_199263984.1">
    <property type="nucleotide sequence ID" value="NZ_CP054140.1"/>
</dbReference>
<dbReference type="InterPro" id="IPR029044">
    <property type="entry name" value="Nucleotide-diphossugar_trans"/>
</dbReference>